<dbReference type="EMBL" id="JADLQN010000002">
    <property type="protein sequence ID" value="MBF6355666.1"/>
    <property type="molecule type" value="Genomic_DNA"/>
</dbReference>
<evidence type="ECO:0000256" key="7">
    <source>
        <dbReference type="RuleBase" id="RU363032"/>
    </source>
</evidence>
<dbReference type="Pfam" id="PF00528">
    <property type="entry name" value="BPD_transp_1"/>
    <property type="match status" value="1"/>
</dbReference>
<feature type="transmembrane region" description="Helical" evidence="7">
    <location>
        <begin position="111"/>
        <end position="132"/>
    </location>
</feature>
<dbReference type="Proteomes" id="UP000707731">
    <property type="component" value="Unassembled WGS sequence"/>
</dbReference>
<sequence>MRAGRAGGIWRVRATRSIGHPLGGGTGERMSRAMVRAVRRALVDAVLTVLIVIALWQAVVSFAGVSPYVAKGPVEVFEFLFVDEAGAKAGGLAADNRAALRPLTVQTLQDAGLGFVVGMTIAVTLAVIFSLSRAVEAGVLPLALLLRSVPLVAISPVIILITGRGTTASVAAIGSIVVLFPALASVLYGLGRASPDSLDLVRVYGGGSARALRMVALPGALPSIFAAARVSVPGAVTGALLAEWLSTGKGIGGSIQKFSAAAKFDELWASVAVITAITLVLYNVVQLMENAVLARMGMGKQAAAT</sequence>
<feature type="transmembrane region" description="Helical" evidence="7">
    <location>
        <begin position="41"/>
        <end position="65"/>
    </location>
</feature>
<dbReference type="InterPro" id="IPR000515">
    <property type="entry name" value="MetI-like"/>
</dbReference>
<gene>
    <name evidence="9" type="ORF">IU449_14110</name>
</gene>
<accession>A0ABS0DB24</accession>
<dbReference type="CDD" id="cd06261">
    <property type="entry name" value="TM_PBP2"/>
    <property type="match status" value="1"/>
</dbReference>
<evidence type="ECO:0000256" key="6">
    <source>
        <dbReference type="ARBA" id="ARBA00023136"/>
    </source>
</evidence>
<comment type="caution">
    <text evidence="9">The sequence shown here is derived from an EMBL/GenBank/DDBJ whole genome shotgun (WGS) entry which is preliminary data.</text>
</comment>
<evidence type="ECO:0000256" key="4">
    <source>
        <dbReference type="ARBA" id="ARBA00022692"/>
    </source>
</evidence>
<evidence type="ECO:0000256" key="1">
    <source>
        <dbReference type="ARBA" id="ARBA00004651"/>
    </source>
</evidence>
<feature type="transmembrane region" description="Helical" evidence="7">
    <location>
        <begin position="144"/>
        <end position="162"/>
    </location>
</feature>
<dbReference type="PROSITE" id="PS50928">
    <property type="entry name" value="ABC_TM1"/>
    <property type="match status" value="1"/>
</dbReference>
<name>A0ABS0DB24_9NOCA</name>
<comment type="subcellular location">
    <subcellularLocation>
        <location evidence="1 7">Cell membrane</location>
        <topology evidence="1 7">Multi-pass membrane protein</topology>
    </subcellularLocation>
</comment>
<comment type="similarity">
    <text evidence="7">Belongs to the binding-protein-dependent transport system permease family.</text>
</comment>
<reference evidence="9 10" key="1">
    <citation type="submission" date="2020-10" db="EMBL/GenBank/DDBJ databases">
        <title>Identification of Nocardia species via Next-generation sequencing and recognition of intraspecies genetic diversity.</title>
        <authorList>
            <person name="Li P."/>
            <person name="Li P."/>
            <person name="Lu B."/>
        </authorList>
    </citation>
    <scope>NUCLEOTIDE SEQUENCE [LARGE SCALE GENOMIC DNA]</scope>
    <source>
        <strain evidence="9 10">BJ06-0143</strain>
    </source>
</reference>
<protein>
    <submittedName>
        <fullName evidence="9">ABC transporter permease subunit</fullName>
    </submittedName>
</protein>
<dbReference type="SUPFAM" id="SSF161098">
    <property type="entry name" value="MetI-like"/>
    <property type="match status" value="1"/>
</dbReference>
<feature type="transmembrane region" description="Helical" evidence="7">
    <location>
        <begin position="211"/>
        <end position="232"/>
    </location>
</feature>
<keyword evidence="2 7" id="KW-0813">Transport</keyword>
<evidence type="ECO:0000313" key="10">
    <source>
        <dbReference type="Proteomes" id="UP000707731"/>
    </source>
</evidence>
<feature type="domain" description="ABC transmembrane type-1" evidence="8">
    <location>
        <begin position="104"/>
        <end position="289"/>
    </location>
</feature>
<evidence type="ECO:0000256" key="2">
    <source>
        <dbReference type="ARBA" id="ARBA00022448"/>
    </source>
</evidence>
<dbReference type="InterPro" id="IPR035906">
    <property type="entry name" value="MetI-like_sf"/>
</dbReference>
<evidence type="ECO:0000259" key="8">
    <source>
        <dbReference type="PROSITE" id="PS50928"/>
    </source>
</evidence>
<feature type="transmembrane region" description="Helical" evidence="7">
    <location>
        <begin position="168"/>
        <end position="190"/>
    </location>
</feature>
<keyword evidence="6 7" id="KW-0472">Membrane</keyword>
<keyword evidence="4 7" id="KW-0812">Transmembrane</keyword>
<evidence type="ECO:0000313" key="9">
    <source>
        <dbReference type="EMBL" id="MBF6355666.1"/>
    </source>
</evidence>
<keyword evidence="10" id="KW-1185">Reference proteome</keyword>
<dbReference type="PANTHER" id="PTHR30151:SF20">
    <property type="entry name" value="ABC TRANSPORTER PERMEASE PROTEIN HI_0355-RELATED"/>
    <property type="match status" value="1"/>
</dbReference>
<feature type="transmembrane region" description="Helical" evidence="7">
    <location>
        <begin position="267"/>
        <end position="285"/>
    </location>
</feature>
<evidence type="ECO:0000256" key="5">
    <source>
        <dbReference type="ARBA" id="ARBA00022989"/>
    </source>
</evidence>
<organism evidence="9 10">
    <name type="scientific">Nocardia higoensis</name>
    <dbReference type="NCBI Taxonomy" id="228599"/>
    <lineage>
        <taxon>Bacteria</taxon>
        <taxon>Bacillati</taxon>
        <taxon>Actinomycetota</taxon>
        <taxon>Actinomycetes</taxon>
        <taxon>Mycobacteriales</taxon>
        <taxon>Nocardiaceae</taxon>
        <taxon>Nocardia</taxon>
    </lineage>
</organism>
<proteinExistence type="inferred from homology"/>
<keyword evidence="5 7" id="KW-1133">Transmembrane helix</keyword>
<dbReference type="Gene3D" id="1.10.3720.10">
    <property type="entry name" value="MetI-like"/>
    <property type="match status" value="1"/>
</dbReference>
<evidence type="ECO:0000256" key="3">
    <source>
        <dbReference type="ARBA" id="ARBA00022475"/>
    </source>
</evidence>
<keyword evidence="3" id="KW-1003">Cell membrane</keyword>
<dbReference type="PANTHER" id="PTHR30151">
    <property type="entry name" value="ALKANE SULFONATE ABC TRANSPORTER-RELATED, MEMBRANE SUBUNIT"/>
    <property type="match status" value="1"/>
</dbReference>